<dbReference type="RefSeq" id="WP_283928319.1">
    <property type="nucleotide sequence ID" value="NZ_CP126084.1"/>
</dbReference>
<accession>A0AA95IAY8</accession>
<dbReference type="Proteomes" id="UP001177943">
    <property type="component" value="Chromosome"/>
</dbReference>
<protein>
    <recommendedName>
        <fullName evidence="3">Bacterial EndoU nuclease domain-containing protein</fullName>
    </recommendedName>
</protein>
<gene>
    <name evidence="1" type="ORF">QNH46_01855</name>
</gene>
<name>A0AA95IAY8_9BACL</name>
<dbReference type="GO" id="GO:0004519">
    <property type="term" value="F:endonuclease activity"/>
    <property type="evidence" value="ECO:0007669"/>
    <property type="project" value="InterPro"/>
</dbReference>
<organism evidence="1 2">
    <name type="scientific">Paenibacillus woosongensis</name>
    <dbReference type="NCBI Taxonomy" id="307580"/>
    <lineage>
        <taxon>Bacteria</taxon>
        <taxon>Bacillati</taxon>
        <taxon>Bacillota</taxon>
        <taxon>Bacilli</taxon>
        <taxon>Bacillales</taxon>
        <taxon>Paenibacillaceae</taxon>
        <taxon>Paenibacillus</taxon>
    </lineage>
</organism>
<reference evidence="1" key="1">
    <citation type="submission" date="2023-05" db="EMBL/GenBank/DDBJ databases">
        <title>Comparative genomics of Bacillaceae isolates and their secondary metabolite potential.</title>
        <authorList>
            <person name="Song L."/>
            <person name="Nielsen L.J."/>
            <person name="Mohite O."/>
            <person name="Xu X."/>
            <person name="Weber T."/>
            <person name="Kovacs A.T."/>
        </authorList>
    </citation>
    <scope>NUCLEOTIDE SEQUENCE</scope>
    <source>
        <strain evidence="1">B2_4</strain>
    </source>
</reference>
<dbReference type="KEGG" id="pwn:QNH46_01855"/>
<evidence type="ECO:0008006" key="3">
    <source>
        <dbReference type="Google" id="ProtNLM"/>
    </source>
</evidence>
<evidence type="ECO:0000313" key="2">
    <source>
        <dbReference type="Proteomes" id="UP001177943"/>
    </source>
</evidence>
<dbReference type="EMBL" id="CP126084">
    <property type="protein sequence ID" value="WHX51352.1"/>
    <property type="molecule type" value="Genomic_DNA"/>
</dbReference>
<proteinExistence type="predicted"/>
<evidence type="ECO:0000313" key="1">
    <source>
        <dbReference type="EMBL" id="WHX51352.1"/>
    </source>
</evidence>
<dbReference type="AlphaFoldDB" id="A0AA95IAY8"/>
<sequence>MDEINIAFNNKVVHKNNRYRGTASTGMKIEFIIKNGKITSAYPLY</sequence>